<reference evidence="3 4" key="1">
    <citation type="submission" date="2021-07" db="EMBL/GenBank/DDBJ databases">
        <title>Sphingomonas sp.</title>
        <authorList>
            <person name="Feng G."/>
            <person name="Li J."/>
            <person name="Pan M."/>
        </authorList>
    </citation>
    <scope>NUCLEOTIDE SEQUENCE [LARGE SCALE GENOMIC DNA]</scope>
    <source>
        <strain evidence="3 4">RRHST34</strain>
    </source>
</reference>
<dbReference type="InterPro" id="IPR018535">
    <property type="entry name" value="DUF1996"/>
</dbReference>
<gene>
    <name evidence="3" type="ORF">KZ820_13060</name>
</gene>
<feature type="compositionally biased region" description="Low complexity" evidence="1">
    <location>
        <begin position="49"/>
        <end position="63"/>
    </location>
</feature>
<dbReference type="PANTHER" id="PTHR43662:SF3">
    <property type="entry name" value="DOMAIN PROTEIN, PUTATIVE (AFU_ORTHOLOGUE AFUA_6G11970)-RELATED"/>
    <property type="match status" value="1"/>
</dbReference>
<proteinExistence type="predicted"/>
<organism evidence="3 4">
    <name type="scientific">Sphingomonas citri</name>
    <dbReference type="NCBI Taxonomy" id="2862499"/>
    <lineage>
        <taxon>Bacteria</taxon>
        <taxon>Pseudomonadati</taxon>
        <taxon>Pseudomonadota</taxon>
        <taxon>Alphaproteobacteria</taxon>
        <taxon>Sphingomonadales</taxon>
        <taxon>Sphingomonadaceae</taxon>
        <taxon>Sphingomonas</taxon>
    </lineage>
</organism>
<dbReference type="Pfam" id="PF09362">
    <property type="entry name" value="DUF1996"/>
    <property type="match status" value="1"/>
</dbReference>
<name>A0ABS7BPX7_9SPHN</name>
<evidence type="ECO:0000313" key="4">
    <source>
        <dbReference type="Proteomes" id="UP000759103"/>
    </source>
</evidence>
<dbReference type="PANTHER" id="PTHR43662">
    <property type="match status" value="1"/>
</dbReference>
<comment type="caution">
    <text evidence="3">The sequence shown here is derived from an EMBL/GenBank/DDBJ whole genome shotgun (WGS) entry which is preliminary data.</text>
</comment>
<accession>A0ABS7BPX7</accession>
<feature type="region of interest" description="Disordered" evidence="1">
    <location>
        <begin position="45"/>
        <end position="77"/>
    </location>
</feature>
<dbReference type="EMBL" id="JAHXZN010000004">
    <property type="protein sequence ID" value="MBW6531667.1"/>
    <property type="molecule type" value="Genomic_DNA"/>
</dbReference>
<sequence length="429" mass="45423">MMTLLGACAHPALMRAPATMRQRAARIMPLMLALALAGCGGGGGGGATAGTTPVASAPTAPTVTPAPTPTPTPASSGVVVAPGSLPVAGDYDSIPSNFDVGQQLVAAWGTGAVPSSGAPDVVGAFRFICTPSHEAKDDPIVFPGQPGRSHLHQFFGNSLADANSTYRSLRTSGDSTCTNALNRSAYWMPAMLNGKNGVVRPDYVSIYYKRRPASDPECQRMGKACVDLPRGLRFVFGYDMINGTPPTGAGYYNCQGPTAEPGHYADLIEAGKHCGVGNQIGAVINAPNCWDGKNLDSADHRSHVAYTSYGDWGYEKCPADHPYVIPTFTMGAWYTVDSDLNRSGTWDGGTSGWHLASDEMPGMATMRPGSTFHADWFGAWDDEVMKMWMDNCINKLLNCSGGDLGNGRQMKMFDAFAWTSNPHVVALPK</sequence>
<evidence type="ECO:0000256" key="1">
    <source>
        <dbReference type="SAM" id="MobiDB-lite"/>
    </source>
</evidence>
<dbReference type="RefSeq" id="WP_219749059.1">
    <property type="nucleotide sequence ID" value="NZ_JAHXZN010000004.1"/>
</dbReference>
<evidence type="ECO:0000313" key="3">
    <source>
        <dbReference type="EMBL" id="MBW6531667.1"/>
    </source>
</evidence>
<evidence type="ECO:0000259" key="2">
    <source>
        <dbReference type="Pfam" id="PF09362"/>
    </source>
</evidence>
<dbReference type="Proteomes" id="UP000759103">
    <property type="component" value="Unassembled WGS sequence"/>
</dbReference>
<protein>
    <submittedName>
        <fullName evidence="3">DUF1996 domain-containing protein</fullName>
    </submittedName>
</protein>
<feature type="domain" description="DUF1996" evidence="2">
    <location>
        <begin position="138"/>
        <end position="380"/>
    </location>
</feature>
<keyword evidence="4" id="KW-1185">Reference proteome</keyword>